<reference evidence="7 8" key="1">
    <citation type="submission" date="2023-07" db="EMBL/GenBank/DDBJ databases">
        <title>Genomic Encyclopedia of Type Strains, Phase IV (KMG-IV): sequencing the most valuable type-strain genomes for metagenomic binning, comparative biology and taxonomic classification.</title>
        <authorList>
            <person name="Goeker M."/>
        </authorList>
    </citation>
    <scope>NUCLEOTIDE SEQUENCE [LARGE SCALE GENOMIC DNA]</scope>
    <source>
        <strain evidence="7 8">DSM 3770</strain>
    </source>
</reference>
<keyword evidence="4 5" id="KW-0472">Membrane</keyword>
<evidence type="ECO:0000256" key="1">
    <source>
        <dbReference type="ARBA" id="ARBA00022475"/>
    </source>
</evidence>
<evidence type="ECO:0000256" key="2">
    <source>
        <dbReference type="ARBA" id="ARBA00022692"/>
    </source>
</evidence>
<dbReference type="NCBIfam" id="NF001323">
    <property type="entry name" value="PRK00259.1-1"/>
    <property type="match status" value="1"/>
</dbReference>
<proteinExistence type="inferred from homology"/>
<keyword evidence="1 5" id="KW-1003">Cell membrane</keyword>
<feature type="transmembrane region" description="Helical" evidence="5">
    <location>
        <begin position="105"/>
        <end position="124"/>
    </location>
</feature>
<dbReference type="EMBL" id="JAUSVY010000001">
    <property type="protein sequence ID" value="MDQ0503313.1"/>
    <property type="molecule type" value="Genomic_DNA"/>
</dbReference>
<dbReference type="NCBIfam" id="TIGR00997">
    <property type="entry name" value="ispZ"/>
    <property type="match status" value="1"/>
</dbReference>
<evidence type="ECO:0000256" key="3">
    <source>
        <dbReference type="ARBA" id="ARBA00022989"/>
    </source>
</evidence>
<protein>
    <recommendedName>
        <fullName evidence="5">Inner membrane-spanning protein YciB</fullName>
    </recommendedName>
</protein>
<evidence type="ECO:0000256" key="5">
    <source>
        <dbReference type="HAMAP-Rule" id="MF_00189"/>
    </source>
</evidence>
<keyword evidence="2 5" id="KW-0812">Transmembrane</keyword>
<dbReference type="HAMAP" id="MF_00189">
    <property type="entry name" value="YciB"/>
    <property type="match status" value="1"/>
</dbReference>
<feature type="transmembrane region" description="Helical" evidence="5">
    <location>
        <begin position="74"/>
        <end position="93"/>
    </location>
</feature>
<gene>
    <name evidence="5" type="primary">yciB</name>
    <name evidence="7" type="ORF">QOZ94_000083</name>
</gene>
<keyword evidence="8" id="KW-1185">Reference proteome</keyword>
<keyword evidence="5" id="KW-0997">Cell inner membrane</keyword>
<dbReference type="PANTHER" id="PTHR36917:SF1">
    <property type="entry name" value="INNER MEMBRANE-SPANNING PROTEIN YCIB"/>
    <property type="match status" value="1"/>
</dbReference>
<comment type="function">
    <text evidence="5">Plays a role in cell envelope biogenesis, maintenance of cell envelope integrity and membrane homeostasis.</text>
</comment>
<accession>A0ABU0L885</accession>
<dbReference type="Pfam" id="PF04279">
    <property type="entry name" value="IspA"/>
    <property type="match status" value="1"/>
</dbReference>
<dbReference type="InterPro" id="IPR006008">
    <property type="entry name" value="YciB"/>
</dbReference>
<feature type="transmembrane region" description="Helical" evidence="5">
    <location>
        <begin position="171"/>
        <end position="192"/>
    </location>
</feature>
<feature type="transmembrane region" description="Helical" evidence="5">
    <location>
        <begin position="145"/>
        <end position="165"/>
    </location>
</feature>
<feature type="region of interest" description="Disordered" evidence="6">
    <location>
        <begin position="1"/>
        <end position="20"/>
    </location>
</feature>
<comment type="similarity">
    <text evidence="5">Belongs to the YciB family.</text>
</comment>
<dbReference type="Proteomes" id="UP001241747">
    <property type="component" value="Unassembled WGS sequence"/>
</dbReference>
<evidence type="ECO:0000313" key="8">
    <source>
        <dbReference type="Proteomes" id="UP001241747"/>
    </source>
</evidence>
<organism evidence="7 8">
    <name type="scientific">Xanthobacter agilis</name>
    <dbReference type="NCBI Taxonomy" id="47492"/>
    <lineage>
        <taxon>Bacteria</taxon>
        <taxon>Pseudomonadati</taxon>
        <taxon>Pseudomonadota</taxon>
        <taxon>Alphaproteobacteria</taxon>
        <taxon>Hyphomicrobiales</taxon>
        <taxon>Xanthobacteraceae</taxon>
        <taxon>Xanthobacter</taxon>
    </lineage>
</organism>
<comment type="caution">
    <text evidence="7">The sequence shown here is derived from an EMBL/GenBank/DDBJ whole genome shotgun (WGS) entry which is preliminary data.</text>
</comment>
<evidence type="ECO:0000313" key="7">
    <source>
        <dbReference type="EMBL" id="MDQ0503313.1"/>
    </source>
</evidence>
<evidence type="ECO:0000256" key="6">
    <source>
        <dbReference type="SAM" id="MobiDB-lite"/>
    </source>
</evidence>
<dbReference type="PANTHER" id="PTHR36917">
    <property type="entry name" value="INTRACELLULAR SEPTATION PROTEIN A-RELATED"/>
    <property type="match status" value="1"/>
</dbReference>
<evidence type="ECO:0000256" key="4">
    <source>
        <dbReference type="ARBA" id="ARBA00023136"/>
    </source>
</evidence>
<feature type="transmembrane region" description="Helical" evidence="5">
    <location>
        <begin position="47"/>
        <end position="67"/>
    </location>
</feature>
<comment type="subcellular location">
    <subcellularLocation>
        <location evidence="5">Cell inner membrane</location>
        <topology evidence="5">Multi-pass membrane protein</topology>
    </subcellularLocation>
</comment>
<sequence>MSDAPTATSPRPADSPARRPSMSPMLKIGLEVGPLVLFFAANAYGGIYVATGAFMVATFAALALMWVLARRIAVMPLVSAVVVLVFGTLTLWLQDDHFIKMKPTIINAAFGALLLGGLVARKPLLPYVFDGMVKLTDAGWRALSIRWGVFFLVMAVVNEVVWRLFSTDTWVAFKTFGYLPLTLAFAMAQAPLMSRHELKEQAETPSPQD</sequence>
<keyword evidence="3 5" id="KW-1133">Transmembrane helix</keyword>
<name>A0ABU0L885_XANAG</name>